<dbReference type="EC" id="3.4.-.-" evidence="3"/>
<dbReference type="Pfam" id="PF12697">
    <property type="entry name" value="Abhydrolase_6"/>
    <property type="match status" value="1"/>
</dbReference>
<dbReference type="Gene3D" id="3.40.50.1820">
    <property type="entry name" value="alpha/beta hydrolase"/>
    <property type="match status" value="1"/>
</dbReference>
<keyword evidence="4" id="KW-1185">Reference proteome</keyword>
<organism evidence="3 4">
    <name type="scientific">Tenggerimyces flavus</name>
    <dbReference type="NCBI Taxonomy" id="1708749"/>
    <lineage>
        <taxon>Bacteria</taxon>
        <taxon>Bacillati</taxon>
        <taxon>Actinomycetota</taxon>
        <taxon>Actinomycetes</taxon>
        <taxon>Propionibacteriales</taxon>
        <taxon>Nocardioidaceae</taxon>
        <taxon>Tenggerimyces</taxon>
    </lineage>
</organism>
<reference evidence="4" key="1">
    <citation type="journal article" date="2019" name="Int. J. Syst. Evol. Microbiol.">
        <title>The Global Catalogue of Microorganisms (GCM) 10K type strain sequencing project: providing services to taxonomists for standard genome sequencing and annotation.</title>
        <authorList>
            <consortium name="The Broad Institute Genomics Platform"/>
            <consortium name="The Broad Institute Genome Sequencing Center for Infectious Disease"/>
            <person name="Wu L."/>
            <person name="Ma J."/>
        </authorList>
    </citation>
    <scope>NUCLEOTIDE SEQUENCE [LARGE SCALE GENOMIC DNA]</scope>
    <source>
        <strain evidence="4">CGMCC 4.7241</strain>
    </source>
</reference>
<gene>
    <name evidence="3" type="ORF">ACFOUW_21230</name>
</gene>
<keyword evidence="1" id="KW-0472">Membrane</keyword>
<evidence type="ECO:0000313" key="3">
    <source>
        <dbReference type="EMBL" id="MFC3763375.1"/>
    </source>
</evidence>
<sequence length="338" mass="36528">MRLLRAVLVFVGTSVALLVVAAQFAPGWRPGVAEAPLDPQPLNPRQSITYEIERIDVDGHAWVVKPMTTSNVPALVLVHGAGSKDRDELLGFAESLARKGIAAITYDKRDYSFFRRDFAALADNAREAADVLAAQPGIDKNRLGMLGFSEGGWVVPLALQREPERYAFAAFLSPSFVTPLEQVAWTADRSVAWAPEFVRRVPATALASGRTVADFLDFDVEPALRQLRVPTYAIWGADDAIVPVATAVRVLTTNVAPATVRVLPDTGHSPTGDDWITDLAGWITALPSSAVEEVRGVEPATLAGPPTPPENAWFLNPLGHFVIALALAIAAFRRPKRQ</sequence>
<dbReference type="RefSeq" id="WP_205117737.1">
    <property type="nucleotide sequence ID" value="NZ_JAFBCM010000001.1"/>
</dbReference>
<dbReference type="Proteomes" id="UP001595699">
    <property type="component" value="Unassembled WGS sequence"/>
</dbReference>
<dbReference type="PANTHER" id="PTHR43265">
    <property type="entry name" value="ESTERASE ESTD"/>
    <property type="match status" value="1"/>
</dbReference>
<dbReference type="GO" id="GO:0016787">
    <property type="term" value="F:hydrolase activity"/>
    <property type="evidence" value="ECO:0007669"/>
    <property type="project" value="UniProtKB-KW"/>
</dbReference>
<dbReference type="SUPFAM" id="SSF53474">
    <property type="entry name" value="alpha/beta-Hydrolases"/>
    <property type="match status" value="1"/>
</dbReference>
<protein>
    <submittedName>
        <fullName evidence="3">Alpha/beta hydrolase family protein</fullName>
        <ecNumber evidence="3">3.4.-.-</ecNumber>
    </submittedName>
</protein>
<evidence type="ECO:0000256" key="1">
    <source>
        <dbReference type="SAM" id="Phobius"/>
    </source>
</evidence>
<dbReference type="PANTHER" id="PTHR43265:SF1">
    <property type="entry name" value="ESTERASE ESTD"/>
    <property type="match status" value="1"/>
</dbReference>
<proteinExistence type="predicted"/>
<dbReference type="InterPro" id="IPR029058">
    <property type="entry name" value="AB_hydrolase_fold"/>
</dbReference>
<dbReference type="InterPro" id="IPR000073">
    <property type="entry name" value="AB_hydrolase_1"/>
</dbReference>
<feature type="transmembrane region" description="Helical" evidence="1">
    <location>
        <begin position="313"/>
        <end position="332"/>
    </location>
</feature>
<dbReference type="EMBL" id="JBHRZH010000018">
    <property type="protein sequence ID" value="MFC3763375.1"/>
    <property type="molecule type" value="Genomic_DNA"/>
</dbReference>
<evidence type="ECO:0000313" key="4">
    <source>
        <dbReference type="Proteomes" id="UP001595699"/>
    </source>
</evidence>
<keyword evidence="1" id="KW-1133">Transmembrane helix</keyword>
<comment type="caution">
    <text evidence="3">The sequence shown here is derived from an EMBL/GenBank/DDBJ whole genome shotgun (WGS) entry which is preliminary data.</text>
</comment>
<accession>A0ABV7YH17</accession>
<keyword evidence="1" id="KW-0812">Transmembrane</keyword>
<feature type="domain" description="AB hydrolase-1" evidence="2">
    <location>
        <begin position="75"/>
        <end position="278"/>
    </location>
</feature>
<keyword evidence="3" id="KW-0378">Hydrolase</keyword>
<evidence type="ECO:0000259" key="2">
    <source>
        <dbReference type="Pfam" id="PF12697"/>
    </source>
</evidence>
<name>A0ABV7YH17_9ACTN</name>
<dbReference type="InterPro" id="IPR053145">
    <property type="entry name" value="AB_hydrolase_Est10"/>
</dbReference>